<evidence type="ECO:0000256" key="1">
    <source>
        <dbReference type="ARBA" id="ARBA00006019"/>
    </source>
</evidence>
<dbReference type="OrthoDB" id="27073at2759"/>
<evidence type="ECO:0000259" key="2">
    <source>
        <dbReference type="Pfam" id="PF00888"/>
    </source>
</evidence>
<dbReference type="Pfam" id="PF00888">
    <property type="entry name" value="Cullin"/>
    <property type="match status" value="1"/>
</dbReference>
<keyword evidence="4" id="KW-1185">Reference proteome</keyword>
<dbReference type="SUPFAM" id="SSF74788">
    <property type="entry name" value="Cullin repeat-like"/>
    <property type="match status" value="1"/>
</dbReference>
<dbReference type="EMBL" id="CACTIH010003723">
    <property type="protein sequence ID" value="CAA2983178.1"/>
    <property type="molecule type" value="Genomic_DNA"/>
</dbReference>
<protein>
    <submittedName>
        <fullName evidence="3">Cullin-1-like</fullName>
    </submittedName>
</protein>
<dbReference type="Gramene" id="OE9A015028T1">
    <property type="protein sequence ID" value="OE9A015028C1"/>
    <property type="gene ID" value="OE9A015028"/>
</dbReference>
<evidence type="ECO:0000313" key="3">
    <source>
        <dbReference type="EMBL" id="CAA2983178.1"/>
    </source>
</evidence>
<evidence type="ECO:0000313" key="4">
    <source>
        <dbReference type="Proteomes" id="UP000594638"/>
    </source>
</evidence>
<accession>A0A8S0RVU1</accession>
<dbReference type="InterPro" id="IPR001373">
    <property type="entry name" value="Cullin_N"/>
</dbReference>
<name>A0A8S0RVU1_OLEEU</name>
<reference evidence="3 4" key="1">
    <citation type="submission" date="2019-12" db="EMBL/GenBank/DDBJ databases">
        <authorList>
            <person name="Alioto T."/>
            <person name="Alioto T."/>
            <person name="Gomez Garrido J."/>
        </authorList>
    </citation>
    <scope>NUCLEOTIDE SEQUENCE [LARGE SCALE GENOMIC DNA]</scope>
</reference>
<dbReference type="PANTHER" id="PTHR11932">
    <property type="entry name" value="CULLIN"/>
    <property type="match status" value="1"/>
</dbReference>
<gene>
    <name evidence="3" type="ORF">OLEA9_A015028</name>
</gene>
<comment type="similarity">
    <text evidence="1">Belongs to the cullin family.</text>
</comment>
<proteinExistence type="inferred from homology"/>
<feature type="domain" description="Cullin N-terminal" evidence="2">
    <location>
        <begin position="32"/>
        <end position="111"/>
    </location>
</feature>
<dbReference type="Gene3D" id="1.20.1310.10">
    <property type="entry name" value="Cullin Repeats"/>
    <property type="match status" value="2"/>
</dbReference>
<dbReference type="InterPro" id="IPR045093">
    <property type="entry name" value="Cullin"/>
</dbReference>
<dbReference type="InterPro" id="IPR016159">
    <property type="entry name" value="Cullin_repeat-like_dom_sf"/>
</dbReference>
<dbReference type="Proteomes" id="UP000594638">
    <property type="component" value="Unassembled WGS sequence"/>
</dbReference>
<comment type="caution">
    <text evidence="3">The sequence shown here is derived from an EMBL/GenBank/DDBJ whole genome shotgun (WGS) entry which is preliminary data.</text>
</comment>
<dbReference type="AlphaFoldDB" id="A0A8S0RVU1"/>
<sequence>MNTTYEFTLFRLEGDVDQATHGIPQGDLVIPSLREKHDEFVLRELVKRWPNHKIMVWWLLRFLHSLDRYFIARTSLPALKEVGLLCFRDRLYIELNGNARDAVTSPAYRSRARRFLSEKVIDLHDKFMACVNDCFLNHSLLRKEVFEVFCNKDVAGSSSAELLATSVITFSEKLGVKN</sequence>
<organism evidence="3 4">
    <name type="scientific">Olea europaea subsp. europaea</name>
    <dbReference type="NCBI Taxonomy" id="158383"/>
    <lineage>
        <taxon>Eukaryota</taxon>
        <taxon>Viridiplantae</taxon>
        <taxon>Streptophyta</taxon>
        <taxon>Embryophyta</taxon>
        <taxon>Tracheophyta</taxon>
        <taxon>Spermatophyta</taxon>
        <taxon>Magnoliopsida</taxon>
        <taxon>eudicotyledons</taxon>
        <taxon>Gunneridae</taxon>
        <taxon>Pentapetalae</taxon>
        <taxon>asterids</taxon>
        <taxon>lamiids</taxon>
        <taxon>Lamiales</taxon>
        <taxon>Oleaceae</taxon>
        <taxon>Oleeae</taxon>
        <taxon>Olea</taxon>
    </lineage>
</organism>